<dbReference type="AlphaFoldDB" id="A0A6A5WF01"/>
<accession>A0A6A5WF01</accession>
<feature type="domain" description="BTB" evidence="1">
    <location>
        <begin position="22"/>
        <end position="93"/>
    </location>
</feature>
<dbReference type="InterPro" id="IPR011333">
    <property type="entry name" value="SKP1/BTB/POZ_sf"/>
</dbReference>
<protein>
    <recommendedName>
        <fullName evidence="1">BTB domain-containing protein</fullName>
    </recommendedName>
</protein>
<proteinExistence type="predicted"/>
<gene>
    <name evidence="2" type="ORF">P154DRAFT_534802</name>
</gene>
<dbReference type="Pfam" id="PF00651">
    <property type="entry name" value="BTB"/>
    <property type="match status" value="1"/>
</dbReference>
<dbReference type="PANTHER" id="PTHR47843">
    <property type="entry name" value="BTB DOMAIN-CONTAINING PROTEIN-RELATED"/>
    <property type="match status" value="1"/>
</dbReference>
<organism evidence="2 3">
    <name type="scientific">Amniculicola lignicola CBS 123094</name>
    <dbReference type="NCBI Taxonomy" id="1392246"/>
    <lineage>
        <taxon>Eukaryota</taxon>
        <taxon>Fungi</taxon>
        <taxon>Dikarya</taxon>
        <taxon>Ascomycota</taxon>
        <taxon>Pezizomycotina</taxon>
        <taxon>Dothideomycetes</taxon>
        <taxon>Pleosporomycetidae</taxon>
        <taxon>Pleosporales</taxon>
        <taxon>Amniculicolaceae</taxon>
        <taxon>Amniculicola</taxon>
    </lineage>
</organism>
<dbReference type="CDD" id="cd18186">
    <property type="entry name" value="BTB_POZ_ZBTB_KLHL-like"/>
    <property type="match status" value="1"/>
</dbReference>
<dbReference type="PROSITE" id="PS50097">
    <property type="entry name" value="BTB"/>
    <property type="match status" value="1"/>
</dbReference>
<dbReference type="PANTHER" id="PTHR47843:SF2">
    <property type="entry name" value="BTB DOMAIN-CONTAINING PROTEIN"/>
    <property type="match status" value="1"/>
</dbReference>
<dbReference type="OrthoDB" id="3774232at2759"/>
<dbReference type="Proteomes" id="UP000799779">
    <property type="component" value="Unassembled WGS sequence"/>
</dbReference>
<evidence type="ECO:0000313" key="2">
    <source>
        <dbReference type="EMBL" id="KAF2000470.1"/>
    </source>
</evidence>
<dbReference type="InterPro" id="IPR000210">
    <property type="entry name" value="BTB/POZ_dom"/>
</dbReference>
<reference evidence="2" key="1">
    <citation type="journal article" date="2020" name="Stud. Mycol.">
        <title>101 Dothideomycetes genomes: a test case for predicting lifestyles and emergence of pathogens.</title>
        <authorList>
            <person name="Haridas S."/>
            <person name="Albert R."/>
            <person name="Binder M."/>
            <person name="Bloem J."/>
            <person name="Labutti K."/>
            <person name="Salamov A."/>
            <person name="Andreopoulos B."/>
            <person name="Baker S."/>
            <person name="Barry K."/>
            <person name="Bills G."/>
            <person name="Bluhm B."/>
            <person name="Cannon C."/>
            <person name="Castanera R."/>
            <person name="Culley D."/>
            <person name="Daum C."/>
            <person name="Ezra D."/>
            <person name="Gonzalez J."/>
            <person name="Henrissat B."/>
            <person name="Kuo A."/>
            <person name="Liang C."/>
            <person name="Lipzen A."/>
            <person name="Lutzoni F."/>
            <person name="Magnuson J."/>
            <person name="Mondo S."/>
            <person name="Nolan M."/>
            <person name="Ohm R."/>
            <person name="Pangilinan J."/>
            <person name="Park H.-J."/>
            <person name="Ramirez L."/>
            <person name="Alfaro M."/>
            <person name="Sun H."/>
            <person name="Tritt A."/>
            <person name="Yoshinaga Y."/>
            <person name="Zwiers L.-H."/>
            <person name="Turgeon B."/>
            <person name="Goodwin S."/>
            <person name="Spatafora J."/>
            <person name="Crous P."/>
            <person name="Grigoriev I."/>
        </authorList>
    </citation>
    <scope>NUCLEOTIDE SEQUENCE</scope>
    <source>
        <strain evidence="2">CBS 123094</strain>
    </source>
</reference>
<dbReference type="SUPFAM" id="SSF54695">
    <property type="entry name" value="POZ domain"/>
    <property type="match status" value="1"/>
</dbReference>
<name>A0A6A5WF01_9PLEO</name>
<evidence type="ECO:0000313" key="3">
    <source>
        <dbReference type="Proteomes" id="UP000799779"/>
    </source>
</evidence>
<keyword evidence="3" id="KW-1185">Reference proteome</keyword>
<dbReference type="EMBL" id="ML977589">
    <property type="protein sequence ID" value="KAF2000470.1"/>
    <property type="molecule type" value="Genomic_DNA"/>
</dbReference>
<evidence type="ECO:0000259" key="1">
    <source>
        <dbReference type="PROSITE" id="PS50097"/>
    </source>
</evidence>
<dbReference type="Gene3D" id="3.30.710.10">
    <property type="entry name" value="Potassium Channel Kv1.1, Chain A"/>
    <property type="match status" value="1"/>
</dbReference>
<sequence length="236" mass="26832">MPTQCQDMKSPMPASVEYLSGPVIKVLVGEDQTPIHVHKSVLGSSSRFLQKVTSEEWSELREDANTIHLLDSDAESFKMYSHWLYTRTITLANRARETYKQLAQAYVLGELLLDLWFKNFVLDTIVASTAEGRFKSMTRAFPRAEPTIIIYNGTTSSSPARRLLTDFFVYCVTNTSTRLGNLITLPKEFLADALEKMSTMREVPNVSGRPWDITMELYHEKVDFGLGENPDTNHKQ</sequence>